<dbReference type="GO" id="GO:0046872">
    <property type="term" value="F:metal ion binding"/>
    <property type="evidence" value="ECO:0007669"/>
    <property type="project" value="InterPro"/>
</dbReference>
<dbReference type="GO" id="GO:0005737">
    <property type="term" value="C:cytoplasm"/>
    <property type="evidence" value="ECO:0007669"/>
    <property type="project" value="TreeGrafter"/>
</dbReference>
<gene>
    <name evidence="3" type="ORF">A3860_34205</name>
</gene>
<dbReference type="PANTHER" id="PTHR21621">
    <property type="entry name" value="RIBOSOMAL PROTEIN S6 MODIFICATION PROTEIN"/>
    <property type="match status" value="1"/>
</dbReference>
<dbReference type="AlphaFoldDB" id="A0A1V9FP50"/>
<dbReference type="SUPFAM" id="SSF56059">
    <property type="entry name" value="Glutathione synthetase ATP-binding domain-like"/>
    <property type="match status" value="1"/>
</dbReference>
<proteinExistence type="predicted"/>
<accession>A0A1V9FP50</accession>
<dbReference type="GO" id="GO:0005524">
    <property type="term" value="F:ATP binding"/>
    <property type="evidence" value="ECO:0007669"/>
    <property type="project" value="UniProtKB-UniRule"/>
</dbReference>
<evidence type="ECO:0000259" key="2">
    <source>
        <dbReference type="PROSITE" id="PS50975"/>
    </source>
</evidence>
<dbReference type="Pfam" id="PF08443">
    <property type="entry name" value="RimK"/>
    <property type="match status" value="1"/>
</dbReference>
<dbReference type="InterPro" id="IPR011761">
    <property type="entry name" value="ATP-grasp"/>
</dbReference>
<dbReference type="GO" id="GO:0009432">
    <property type="term" value="P:SOS response"/>
    <property type="evidence" value="ECO:0007669"/>
    <property type="project" value="TreeGrafter"/>
</dbReference>
<comment type="caution">
    <text evidence="3">The sequence shown here is derived from an EMBL/GenBank/DDBJ whole genome shotgun (WGS) entry which is preliminary data.</text>
</comment>
<keyword evidence="1" id="KW-0067">ATP-binding</keyword>
<dbReference type="EMBL" id="LVYD01000065">
    <property type="protein sequence ID" value="OQP60135.1"/>
    <property type="molecule type" value="Genomic_DNA"/>
</dbReference>
<dbReference type="Proteomes" id="UP000192796">
    <property type="component" value="Unassembled WGS sequence"/>
</dbReference>
<feature type="domain" description="ATP-grasp" evidence="2">
    <location>
        <begin position="133"/>
        <end position="310"/>
    </location>
</feature>
<evidence type="ECO:0000313" key="3">
    <source>
        <dbReference type="EMBL" id="OQP60135.1"/>
    </source>
</evidence>
<dbReference type="GO" id="GO:0018169">
    <property type="term" value="F:ribosomal S6-glutamic acid ligase activity"/>
    <property type="evidence" value="ECO:0007669"/>
    <property type="project" value="TreeGrafter"/>
</dbReference>
<reference evidence="3 4" key="1">
    <citation type="submission" date="2016-03" db="EMBL/GenBank/DDBJ databases">
        <title>Niastella vici sp. nov., isolated from farmland soil.</title>
        <authorList>
            <person name="Chen L."/>
            <person name="Wang D."/>
            <person name="Yang S."/>
            <person name="Wang G."/>
        </authorList>
    </citation>
    <scope>NUCLEOTIDE SEQUENCE [LARGE SCALE GENOMIC DNA]</scope>
    <source>
        <strain evidence="3 4">DJ57</strain>
    </source>
</reference>
<evidence type="ECO:0000313" key="4">
    <source>
        <dbReference type="Proteomes" id="UP000192796"/>
    </source>
</evidence>
<dbReference type="Gene3D" id="3.30.470.20">
    <property type="entry name" value="ATP-grasp fold, B domain"/>
    <property type="match status" value="1"/>
</dbReference>
<dbReference type="STRING" id="1703345.A3860_34205"/>
<sequence>MLPLTKIQNGMKQVLIIGFPGDNTIYHILNIATMGNYPFRFLNLKAYYENGYIESANTTDPEVVYNFERFCLKDFSGIYQRLSPPLPEKYDSINYMRAMSRYKALHYVLLATKLKIINPINAGWDNASKPFQTYLLMKHGFKIPTSMSTSIPSDFEQFNNKFISIYKSNSSTRSIVDVTQPQDSSRKETLINAPVFFQQYISGKDVRIHIFNDKAFAVEIKSDAIDYRYYKKKGTYSNMKAIDNTEAPKLLINLCISYAKERRIVLAGFDFKVTETNEWHCLEMNPMPGYDSYDRVLGNAISIDILNHLLS</sequence>
<dbReference type="PANTHER" id="PTHR21621:SF0">
    <property type="entry name" value="BETA-CITRYLGLUTAMATE SYNTHASE B-RELATED"/>
    <property type="match status" value="1"/>
</dbReference>
<name>A0A1V9FP50_9BACT</name>
<evidence type="ECO:0000256" key="1">
    <source>
        <dbReference type="PROSITE-ProRule" id="PRU00409"/>
    </source>
</evidence>
<protein>
    <recommendedName>
        <fullName evidence="2">ATP-grasp domain-containing protein</fullName>
    </recommendedName>
</protein>
<keyword evidence="4" id="KW-1185">Reference proteome</keyword>
<keyword evidence="1" id="KW-0547">Nucleotide-binding</keyword>
<organism evidence="3 4">
    <name type="scientific">Niastella vici</name>
    <dbReference type="NCBI Taxonomy" id="1703345"/>
    <lineage>
        <taxon>Bacteria</taxon>
        <taxon>Pseudomonadati</taxon>
        <taxon>Bacteroidota</taxon>
        <taxon>Chitinophagia</taxon>
        <taxon>Chitinophagales</taxon>
        <taxon>Chitinophagaceae</taxon>
        <taxon>Niastella</taxon>
    </lineage>
</organism>
<dbReference type="PROSITE" id="PS50975">
    <property type="entry name" value="ATP_GRASP"/>
    <property type="match status" value="1"/>
</dbReference>
<dbReference type="InterPro" id="IPR013651">
    <property type="entry name" value="ATP-grasp_RimK-type"/>
</dbReference>